<name>A0AAV1E075_OLDCO</name>
<comment type="similarity">
    <text evidence="8">Belongs to the cytochrome P450 family.</text>
</comment>
<dbReference type="Pfam" id="PF00067">
    <property type="entry name" value="p450"/>
    <property type="match status" value="1"/>
</dbReference>
<keyword evidence="2" id="KW-0812">Transmembrane</keyword>
<keyword evidence="7 8" id="KW-0349">Heme</keyword>
<evidence type="ECO:0000256" key="1">
    <source>
        <dbReference type="ARBA" id="ARBA00004167"/>
    </source>
</evidence>
<dbReference type="Proteomes" id="UP001161247">
    <property type="component" value="Chromosome 7"/>
</dbReference>
<evidence type="ECO:0000256" key="3">
    <source>
        <dbReference type="ARBA" id="ARBA00022723"/>
    </source>
</evidence>
<dbReference type="Gene3D" id="1.10.630.10">
    <property type="entry name" value="Cytochrome P450"/>
    <property type="match status" value="1"/>
</dbReference>
<dbReference type="GO" id="GO:0005506">
    <property type="term" value="F:iron ion binding"/>
    <property type="evidence" value="ECO:0007669"/>
    <property type="project" value="InterPro"/>
</dbReference>
<gene>
    <name evidence="9" type="ORF">OLC1_LOCUS19538</name>
</gene>
<dbReference type="InterPro" id="IPR017972">
    <property type="entry name" value="Cyt_P450_CS"/>
</dbReference>
<dbReference type="GO" id="GO:0010268">
    <property type="term" value="P:brassinosteroid homeostasis"/>
    <property type="evidence" value="ECO:0007669"/>
    <property type="project" value="TreeGrafter"/>
</dbReference>
<comment type="cofactor">
    <cofactor evidence="7">
        <name>heme</name>
        <dbReference type="ChEBI" id="CHEBI:30413"/>
    </cofactor>
</comment>
<evidence type="ECO:0000256" key="8">
    <source>
        <dbReference type="RuleBase" id="RU000461"/>
    </source>
</evidence>
<dbReference type="PANTHER" id="PTHR24286:SF12">
    <property type="entry name" value="CYTOCHROME P450 FAMILY PROTEIN, EXPRESSED"/>
    <property type="match status" value="1"/>
</dbReference>
<dbReference type="GO" id="GO:0004497">
    <property type="term" value="F:monooxygenase activity"/>
    <property type="evidence" value="ECO:0007669"/>
    <property type="project" value="UniProtKB-KW"/>
</dbReference>
<sequence>MVVAIVGLGILLLGCLFYYWNDIIYALPATFRCSSAGGGRRSRAPLPPGYMGFPFIGEMFNFLYYFKFLGGPDDFINAKRAKYGGTGGLYRTHLFGSPAIIVCSPAANKFVFQSEANFQLEWPAVEIVGKSSLVAVHGESHTRIRSLVVKTTNQPDALRRIAEMVQPRIVHALQTWAKKGRILGYHEAKKVTFENIGNYFVSIEPGTQLDVLDKLFAGMVKGIRSFPINLPGTAYHHAIQCRKKAVAIFQEELDKHRDGFASQKTRNDLMDGLMNLKDEEGKQLSDVEVVDNIVSLVVAGYESTSISIMWALYYLAKYPSVIRKLQEEHSSICTNGDQYVTSDDIQKLQYTTKVVEETIRLANTASIIFRKARNDVDYKGFRIPKGWTVMCWVRYHHTDPENFEDPLCFNPDRWNEPPKPGSYMVFGGGSRICAGNMLARLQVAIFIHHLVQGYEWELVNPNAGLAYLPHQKPLDGVEINIRKI</sequence>
<feature type="binding site" description="axial binding residue" evidence="7">
    <location>
        <position position="433"/>
    </location>
    <ligand>
        <name>heme</name>
        <dbReference type="ChEBI" id="CHEBI:30413"/>
    </ligand>
    <ligandPart>
        <name>Fe</name>
        <dbReference type="ChEBI" id="CHEBI:18248"/>
    </ligandPart>
</feature>
<evidence type="ECO:0000256" key="5">
    <source>
        <dbReference type="ARBA" id="ARBA00023002"/>
    </source>
</evidence>
<evidence type="ECO:0000256" key="2">
    <source>
        <dbReference type="ARBA" id="ARBA00022692"/>
    </source>
</evidence>
<keyword evidence="6 7" id="KW-0408">Iron</keyword>
<dbReference type="PRINTS" id="PR00463">
    <property type="entry name" value="EP450I"/>
</dbReference>
<dbReference type="PANTHER" id="PTHR24286">
    <property type="entry name" value="CYTOCHROME P450 26"/>
    <property type="match status" value="1"/>
</dbReference>
<keyword evidence="10" id="KW-1185">Reference proteome</keyword>
<protein>
    <submittedName>
        <fullName evidence="9">OLC1v1012756C2</fullName>
    </submittedName>
</protein>
<evidence type="ECO:0000313" key="9">
    <source>
        <dbReference type="EMBL" id="CAI9112318.1"/>
    </source>
</evidence>
<keyword evidence="4" id="KW-1133">Transmembrane helix</keyword>
<dbReference type="GO" id="GO:0020037">
    <property type="term" value="F:heme binding"/>
    <property type="evidence" value="ECO:0007669"/>
    <property type="project" value="InterPro"/>
</dbReference>
<proteinExistence type="inferred from homology"/>
<dbReference type="EMBL" id="OX459124">
    <property type="protein sequence ID" value="CAI9112318.1"/>
    <property type="molecule type" value="Genomic_DNA"/>
</dbReference>
<dbReference type="GO" id="GO:0016125">
    <property type="term" value="P:sterol metabolic process"/>
    <property type="evidence" value="ECO:0007669"/>
    <property type="project" value="TreeGrafter"/>
</dbReference>
<evidence type="ECO:0000313" key="10">
    <source>
        <dbReference type="Proteomes" id="UP001161247"/>
    </source>
</evidence>
<dbReference type="SUPFAM" id="SSF48264">
    <property type="entry name" value="Cytochrome P450"/>
    <property type="match status" value="1"/>
</dbReference>
<keyword evidence="3 7" id="KW-0479">Metal-binding</keyword>
<dbReference type="PROSITE" id="PS00086">
    <property type="entry name" value="CYTOCHROME_P450"/>
    <property type="match status" value="1"/>
</dbReference>
<keyword evidence="5 8" id="KW-0560">Oxidoreductase</keyword>
<dbReference type="InterPro" id="IPR002401">
    <property type="entry name" value="Cyt_P450_E_grp-I"/>
</dbReference>
<evidence type="ECO:0000256" key="6">
    <source>
        <dbReference type="ARBA" id="ARBA00023004"/>
    </source>
</evidence>
<dbReference type="GO" id="GO:0016705">
    <property type="term" value="F:oxidoreductase activity, acting on paired donors, with incorporation or reduction of molecular oxygen"/>
    <property type="evidence" value="ECO:0007669"/>
    <property type="project" value="InterPro"/>
</dbReference>
<keyword evidence="4" id="KW-0472">Membrane</keyword>
<evidence type="ECO:0000256" key="4">
    <source>
        <dbReference type="ARBA" id="ARBA00022989"/>
    </source>
</evidence>
<dbReference type="InterPro" id="IPR001128">
    <property type="entry name" value="Cyt_P450"/>
</dbReference>
<dbReference type="GO" id="GO:0016020">
    <property type="term" value="C:membrane"/>
    <property type="evidence" value="ECO:0007669"/>
    <property type="project" value="UniProtKB-SubCell"/>
</dbReference>
<dbReference type="GO" id="GO:0016132">
    <property type="term" value="P:brassinosteroid biosynthetic process"/>
    <property type="evidence" value="ECO:0007669"/>
    <property type="project" value="TreeGrafter"/>
</dbReference>
<accession>A0AAV1E075</accession>
<dbReference type="InterPro" id="IPR036396">
    <property type="entry name" value="Cyt_P450_sf"/>
</dbReference>
<organism evidence="9 10">
    <name type="scientific">Oldenlandia corymbosa var. corymbosa</name>
    <dbReference type="NCBI Taxonomy" id="529605"/>
    <lineage>
        <taxon>Eukaryota</taxon>
        <taxon>Viridiplantae</taxon>
        <taxon>Streptophyta</taxon>
        <taxon>Embryophyta</taxon>
        <taxon>Tracheophyta</taxon>
        <taxon>Spermatophyta</taxon>
        <taxon>Magnoliopsida</taxon>
        <taxon>eudicotyledons</taxon>
        <taxon>Gunneridae</taxon>
        <taxon>Pentapetalae</taxon>
        <taxon>asterids</taxon>
        <taxon>lamiids</taxon>
        <taxon>Gentianales</taxon>
        <taxon>Rubiaceae</taxon>
        <taxon>Rubioideae</taxon>
        <taxon>Spermacoceae</taxon>
        <taxon>Hedyotis-Oldenlandia complex</taxon>
        <taxon>Oldenlandia</taxon>
    </lineage>
</organism>
<dbReference type="AlphaFoldDB" id="A0AAV1E075"/>
<reference evidence="9" key="1">
    <citation type="submission" date="2023-03" db="EMBL/GenBank/DDBJ databases">
        <authorList>
            <person name="Julca I."/>
        </authorList>
    </citation>
    <scope>NUCLEOTIDE SEQUENCE</scope>
</reference>
<keyword evidence="8" id="KW-0503">Monooxygenase</keyword>
<evidence type="ECO:0000256" key="7">
    <source>
        <dbReference type="PIRSR" id="PIRSR602401-1"/>
    </source>
</evidence>
<dbReference type="PRINTS" id="PR00385">
    <property type="entry name" value="P450"/>
</dbReference>
<comment type="subcellular location">
    <subcellularLocation>
        <location evidence="1">Membrane</location>
        <topology evidence="1">Single-pass membrane protein</topology>
    </subcellularLocation>
</comment>